<proteinExistence type="inferred from homology"/>
<evidence type="ECO:0000313" key="9">
    <source>
        <dbReference type="EMBL" id="MED1202267.1"/>
    </source>
</evidence>
<sequence length="561" mass="63298">MNFFQEDPHFQSVIEKYLQGEFLHWANKELDEFGELCATKVDERARHTDREGQPKLIKYDRFGEDVSEVWMNEGYKQTVEDIYNRGIVGYVHKEIPALKQKGNYMYSFAQGYLLSQAEAGFHCPVTLTAATAYLLDKYGSDDLKKRFLSHVISTGEVERYEGATFLTERQGGSDVGANETKAVFDGEHYRLYGEKYFASNAGACGVAAVLARREGAPKGTKGLSLFLVPWRLEDGSLNGIQIRRLKDKLGVRAVPSGEVVFDGAKAYVIGDASKGFYYMMEALNLSRVCNAVASIGIMRRALSEAKKYCFHRYTFGAQLTAFPMVRETLTKMTLKQEIETSAVFQLIALFDKISAENGISTEEEKAMNRLLIALLKMETAEQAIHFSHEAIELHGGNGYIEDFVTPRLLRDAQVLTVWEGTANILGLEVLRLMKKYNGHELFIKEVRKRISAMPRFLQDAGAPVTAGLIHLEKICKYVMSANEEAQAYHCKRIARMMIKIFESTIALENAIKGGSREKLAAELFVKMEWADPNSVDENLDFAASFEEIVLYKKQQEKVEQI</sequence>
<keyword evidence="5" id="KW-0560">Oxidoreductase</keyword>
<evidence type="ECO:0000256" key="5">
    <source>
        <dbReference type="RuleBase" id="RU362125"/>
    </source>
</evidence>
<dbReference type="InterPro" id="IPR006089">
    <property type="entry name" value="Acyl-CoA_DH_CS"/>
</dbReference>
<dbReference type="Gene3D" id="1.20.140.10">
    <property type="entry name" value="Butyryl-CoA Dehydrogenase, subunit A, domain 3"/>
    <property type="match status" value="1"/>
</dbReference>
<keyword evidence="4 5" id="KW-0274">FAD</keyword>
<dbReference type="EMBL" id="JARMAB010000005">
    <property type="protein sequence ID" value="MED1202267.1"/>
    <property type="molecule type" value="Genomic_DNA"/>
</dbReference>
<dbReference type="Pfam" id="PF02770">
    <property type="entry name" value="Acyl-CoA_dh_M"/>
    <property type="match status" value="1"/>
</dbReference>
<keyword evidence="3 5" id="KW-0285">Flavoprotein</keyword>
<dbReference type="PANTHER" id="PTHR42707">
    <property type="entry name" value="ACYL-COA DEHYDROGENASE"/>
    <property type="match status" value="1"/>
</dbReference>
<comment type="cofactor">
    <cofactor evidence="1 5">
        <name>FAD</name>
        <dbReference type="ChEBI" id="CHEBI:57692"/>
    </cofactor>
</comment>
<dbReference type="PROSITE" id="PS00073">
    <property type="entry name" value="ACYL_COA_DH_2"/>
    <property type="match status" value="1"/>
</dbReference>
<feature type="domain" description="Adaptive response protein AidB N-terminal" evidence="8">
    <location>
        <begin position="2"/>
        <end position="152"/>
    </location>
</feature>
<gene>
    <name evidence="9" type="ORF">P4T90_04070</name>
</gene>
<dbReference type="SUPFAM" id="SSF47203">
    <property type="entry name" value="Acyl-CoA dehydrogenase C-terminal domain-like"/>
    <property type="match status" value="1"/>
</dbReference>
<keyword evidence="10" id="KW-1185">Reference proteome</keyword>
<evidence type="ECO:0000256" key="3">
    <source>
        <dbReference type="ARBA" id="ARBA00022630"/>
    </source>
</evidence>
<dbReference type="Pfam" id="PF18158">
    <property type="entry name" value="AidB_N"/>
    <property type="match status" value="1"/>
</dbReference>
<dbReference type="InterPro" id="IPR041504">
    <property type="entry name" value="AidB_N"/>
</dbReference>
<protein>
    <submittedName>
        <fullName evidence="9">Acyl-CoA dehydrogenase family protein</fullName>
    </submittedName>
</protein>
<dbReference type="Pfam" id="PF00441">
    <property type="entry name" value="Acyl-CoA_dh_1"/>
    <property type="match status" value="1"/>
</dbReference>
<dbReference type="InterPro" id="IPR052904">
    <property type="entry name" value="Acyl-CoA_dehydrogenase-like"/>
</dbReference>
<feature type="domain" description="Acyl-CoA oxidase/dehydrogenase middle" evidence="7">
    <location>
        <begin position="163"/>
        <end position="263"/>
    </location>
</feature>
<organism evidence="9 10">
    <name type="scientific">Heyndrickxia acidicola</name>
    <dbReference type="NCBI Taxonomy" id="209389"/>
    <lineage>
        <taxon>Bacteria</taxon>
        <taxon>Bacillati</taxon>
        <taxon>Bacillota</taxon>
        <taxon>Bacilli</taxon>
        <taxon>Bacillales</taxon>
        <taxon>Bacillaceae</taxon>
        <taxon>Heyndrickxia</taxon>
    </lineage>
</organism>
<name>A0ABU6MD00_9BACI</name>
<reference evidence="9 10" key="1">
    <citation type="submission" date="2023-03" db="EMBL/GenBank/DDBJ databases">
        <title>Bacillus Genome Sequencing.</title>
        <authorList>
            <person name="Dunlap C."/>
        </authorList>
    </citation>
    <scope>NUCLEOTIDE SEQUENCE [LARGE SCALE GENOMIC DNA]</scope>
    <source>
        <strain evidence="9 10">B-23453</strain>
    </source>
</reference>
<evidence type="ECO:0000259" key="6">
    <source>
        <dbReference type="Pfam" id="PF00441"/>
    </source>
</evidence>
<evidence type="ECO:0000256" key="2">
    <source>
        <dbReference type="ARBA" id="ARBA00009347"/>
    </source>
</evidence>
<evidence type="ECO:0000313" key="10">
    <source>
        <dbReference type="Proteomes" id="UP001341444"/>
    </source>
</evidence>
<evidence type="ECO:0000259" key="7">
    <source>
        <dbReference type="Pfam" id="PF02770"/>
    </source>
</evidence>
<dbReference type="InterPro" id="IPR006091">
    <property type="entry name" value="Acyl-CoA_Oxase/DH_mid-dom"/>
</dbReference>
<dbReference type="Proteomes" id="UP001341444">
    <property type="component" value="Unassembled WGS sequence"/>
</dbReference>
<comment type="caution">
    <text evidence="9">The sequence shown here is derived from an EMBL/GenBank/DDBJ whole genome shotgun (WGS) entry which is preliminary data.</text>
</comment>
<comment type="similarity">
    <text evidence="2 5">Belongs to the acyl-CoA dehydrogenase family.</text>
</comment>
<dbReference type="SUPFAM" id="SSF56645">
    <property type="entry name" value="Acyl-CoA dehydrogenase NM domain-like"/>
    <property type="match status" value="1"/>
</dbReference>
<dbReference type="InterPro" id="IPR009100">
    <property type="entry name" value="AcylCoA_DH/oxidase_NM_dom_sf"/>
</dbReference>
<dbReference type="Gene3D" id="2.40.110.20">
    <property type="match status" value="1"/>
</dbReference>
<accession>A0ABU6MD00</accession>
<dbReference type="RefSeq" id="WP_066266797.1">
    <property type="nucleotide sequence ID" value="NZ_JARMAB010000005.1"/>
</dbReference>
<dbReference type="PANTHER" id="PTHR42707:SF2">
    <property type="entry name" value="ACD11 DEHYDROGENASE"/>
    <property type="match status" value="1"/>
</dbReference>
<feature type="domain" description="Acyl-CoA dehydrogenase/oxidase C-terminal" evidence="6">
    <location>
        <begin position="274"/>
        <end position="428"/>
    </location>
</feature>
<evidence type="ECO:0000256" key="1">
    <source>
        <dbReference type="ARBA" id="ARBA00001974"/>
    </source>
</evidence>
<dbReference type="InterPro" id="IPR036250">
    <property type="entry name" value="AcylCo_DH-like_C"/>
</dbReference>
<evidence type="ECO:0000256" key="4">
    <source>
        <dbReference type="ARBA" id="ARBA00022827"/>
    </source>
</evidence>
<evidence type="ECO:0000259" key="8">
    <source>
        <dbReference type="Pfam" id="PF18158"/>
    </source>
</evidence>
<dbReference type="InterPro" id="IPR009075">
    <property type="entry name" value="AcylCo_DH/oxidase_C"/>
</dbReference>